<accession>A0A4R0X846</accession>
<reference evidence="2 3" key="1">
    <citation type="submission" date="2017-02" db="EMBL/GenBank/DDBJ databases">
        <title>Paraburkholderia sophoroidis sp. nov. and Paraburkholderia steynii sp. nov. rhizobial symbionts of the fynbos legume Hypocalyptus sophoroides.</title>
        <authorList>
            <person name="Steenkamp E.T."/>
            <person name="Beukes C.W."/>
            <person name="Van Zyl E."/>
            <person name="Avontuur J."/>
            <person name="Chan W.Y."/>
            <person name="Hassen A."/>
            <person name="Palmer M."/>
            <person name="Mthombeni L."/>
            <person name="Phalane F."/>
            <person name="Sereme K."/>
            <person name="Venter S.N."/>
        </authorList>
    </citation>
    <scope>NUCLEOTIDE SEQUENCE [LARGE SCALE GENOMIC DNA]</scope>
    <source>
        <strain evidence="2 3">HC1.1ba</strain>
    </source>
</reference>
<evidence type="ECO:0008006" key="4">
    <source>
        <dbReference type="Google" id="ProtNLM"/>
    </source>
</evidence>
<keyword evidence="3" id="KW-1185">Reference proteome</keyword>
<proteinExistence type="predicted"/>
<gene>
    <name evidence="2" type="ORF">BZM27_38915</name>
</gene>
<feature type="transmembrane region" description="Helical" evidence="1">
    <location>
        <begin position="82"/>
        <end position="101"/>
    </location>
</feature>
<evidence type="ECO:0000256" key="1">
    <source>
        <dbReference type="SAM" id="Phobius"/>
    </source>
</evidence>
<evidence type="ECO:0000313" key="2">
    <source>
        <dbReference type="EMBL" id="TCG04705.1"/>
    </source>
</evidence>
<dbReference type="EMBL" id="MWML01000226">
    <property type="protein sequence ID" value="TCG04705.1"/>
    <property type="molecule type" value="Genomic_DNA"/>
</dbReference>
<sequence length="175" mass="18742">MGRHMHSHHFASRMPDWRAAAISGCIAGVVFLLLELFAMSILRQSPWGAPRMIVAIALSRDVLSLSATFGFGIILAGLIVHFVLSVIFVLVLAVIAALFSLDSSTGTASLAGAAFGVALYLVNFYGMSHLFPWLADARSWASFVSHIVFGLVAADTYLWLETKEEAGVSRGGVNS</sequence>
<keyword evidence="1" id="KW-0812">Transmembrane</keyword>
<name>A0A4R0X846_9BURK</name>
<dbReference type="Proteomes" id="UP000294200">
    <property type="component" value="Unassembled WGS sequence"/>
</dbReference>
<feature type="transmembrane region" description="Helical" evidence="1">
    <location>
        <begin position="140"/>
        <end position="160"/>
    </location>
</feature>
<keyword evidence="1" id="KW-1133">Transmembrane helix</keyword>
<comment type="caution">
    <text evidence="2">The sequence shown here is derived from an EMBL/GenBank/DDBJ whole genome shotgun (WGS) entry which is preliminary data.</text>
</comment>
<dbReference type="AlphaFoldDB" id="A0A4R0X846"/>
<feature type="transmembrane region" description="Helical" evidence="1">
    <location>
        <begin position="20"/>
        <end position="42"/>
    </location>
</feature>
<protein>
    <recommendedName>
        <fullName evidence="4">Sodium:proline symporter</fullName>
    </recommendedName>
</protein>
<organism evidence="2 3">
    <name type="scientific">Paraburkholderia steynii</name>
    <dbReference type="NCBI Taxonomy" id="1245441"/>
    <lineage>
        <taxon>Bacteria</taxon>
        <taxon>Pseudomonadati</taxon>
        <taxon>Pseudomonadota</taxon>
        <taxon>Betaproteobacteria</taxon>
        <taxon>Burkholderiales</taxon>
        <taxon>Burkholderiaceae</taxon>
        <taxon>Paraburkholderia</taxon>
    </lineage>
</organism>
<evidence type="ECO:0000313" key="3">
    <source>
        <dbReference type="Proteomes" id="UP000294200"/>
    </source>
</evidence>
<feature type="transmembrane region" description="Helical" evidence="1">
    <location>
        <begin position="54"/>
        <end position="76"/>
    </location>
</feature>
<keyword evidence="1" id="KW-0472">Membrane</keyword>
<feature type="transmembrane region" description="Helical" evidence="1">
    <location>
        <begin position="108"/>
        <end position="128"/>
    </location>
</feature>